<feature type="region of interest" description="Disordered" evidence="1">
    <location>
        <begin position="1"/>
        <end position="154"/>
    </location>
</feature>
<dbReference type="EMBL" id="CP019724">
    <property type="protein sequence ID" value="AQS70299.1"/>
    <property type="molecule type" value="Genomic_DNA"/>
</dbReference>
<feature type="compositionally biased region" description="Low complexity" evidence="1">
    <location>
        <begin position="1"/>
        <end position="20"/>
    </location>
</feature>
<evidence type="ECO:0000313" key="3">
    <source>
        <dbReference type="Proteomes" id="UP000189443"/>
    </source>
</evidence>
<gene>
    <name evidence="2" type="ORF">B1H29_28480</name>
</gene>
<proteinExistence type="predicted"/>
<feature type="compositionally biased region" description="Basic and acidic residues" evidence="1">
    <location>
        <begin position="46"/>
        <end position="57"/>
    </location>
</feature>
<keyword evidence="3" id="KW-1185">Reference proteome</keyword>
<feature type="compositionally biased region" description="Low complexity" evidence="1">
    <location>
        <begin position="86"/>
        <end position="111"/>
    </location>
</feature>
<name>A0A1S6JF16_9ACTN</name>
<reference evidence="2 3" key="1">
    <citation type="submission" date="2017-02" db="EMBL/GenBank/DDBJ databases">
        <title>Streptomyces pactum ACT12 Genome sequencing and assembly.</title>
        <authorList>
            <person name="Xue Q."/>
            <person name="Yan X."/>
            <person name="Jia L."/>
            <person name="Yan H."/>
        </authorList>
    </citation>
    <scope>NUCLEOTIDE SEQUENCE [LARGE SCALE GENOMIC DNA]</scope>
    <source>
        <strain evidence="2 3">ACT12</strain>
    </source>
</reference>
<dbReference type="KEGG" id="spac:B1H29_28480"/>
<evidence type="ECO:0000313" key="2">
    <source>
        <dbReference type="EMBL" id="AQS70299.1"/>
    </source>
</evidence>
<sequence>MGRGPPAASPASAATPAAAAPRRRPVEGQGPTGRHSLSRPRPGGVTDRRDHRPERGPPPRPGDGGQKARTSPGRHCPAPAPPPRGSPTAATTAPSGTAASAAPAGRPGAGRLPHRGEGRPTPPCPGATARDGASRASPGVVSVRRTSAAEGTGCRIRLEHHERFADL</sequence>
<dbReference type="AlphaFoldDB" id="A0A1S6JF16"/>
<protein>
    <submittedName>
        <fullName evidence="2">Uncharacterized protein</fullName>
    </submittedName>
</protein>
<organism evidence="2 3">
    <name type="scientific">Streptomyces pactum</name>
    <dbReference type="NCBI Taxonomy" id="68249"/>
    <lineage>
        <taxon>Bacteria</taxon>
        <taxon>Bacillati</taxon>
        <taxon>Actinomycetota</taxon>
        <taxon>Actinomycetes</taxon>
        <taxon>Kitasatosporales</taxon>
        <taxon>Streptomycetaceae</taxon>
        <taxon>Streptomyces</taxon>
    </lineage>
</organism>
<accession>A0A1S6JF16</accession>
<evidence type="ECO:0000256" key="1">
    <source>
        <dbReference type="SAM" id="MobiDB-lite"/>
    </source>
</evidence>
<dbReference type="Proteomes" id="UP000189443">
    <property type="component" value="Chromosome"/>
</dbReference>